<reference evidence="6" key="2">
    <citation type="submission" date="2018-05" db="EMBL/GenBank/DDBJ databases">
        <title>OpunRS2 (Oryza punctata Reference Sequence Version 2).</title>
        <authorList>
            <person name="Zhang J."/>
            <person name="Kudrna D."/>
            <person name="Lee S."/>
            <person name="Talag J."/>
            <person name="Welchert J."/>
            <person name="Wing R.A."/>
        </authorList>
    </citation>
    <scope>NUCLEOTIDE SEQUENCE [LARGE SCALE GENOMIC DNA]</scope>
</reference>
<name>A0A0E0KUC8_ORYPU</name>
<reference evidence="6" key="1">
    <citation type="submission" date="2015-04" db="UniProtKB">
        <authorList>
            <consortium name="EnsemblPlants"/>
        </authorList>
    </citation>
    <scope>IDENTIFICATION</scope>
</reference>
<dbReference type="Pfam" id="PF13041">
    <property type="entry name" value="PPR_2"/>
    <property type="match status" value="1"/>
</dbReference>
<feature type="repeat" description="PPR" evidence="4">
    <location>
        <begin position="403"/>
        <end position="437"/>
    </location>
</feature>
<dbReference type="STRING" id="4537.A0A0E0KUC8"/>
<dbReference type="Gene3D" id="1.25.40.10">
    <property type="entry name" value="Tetratricopeptide repeat domain"/>
    <property type="match status" value="4"/>
</dbReference>
<evidence type="ECO:0000256" key="4">
    <source>
        <dbReference type="PROSITE-ProRule" id="PRU00708"/>
    </source>
</evidence>
<comment type="similarity">
    <text evidence="1">Belongs to the PPR family. P subfamily.</text>
</comment>
<dbReference type="AlphaFoldDB" id="A0A0E0KUC8"/>
<keyword evidence="2" id="KW-0677">Repeat</keyword>
<evidence type="ECO:0000313" key="6">
    <source>
        <dbReference type="EnsemblPlants" id="OPUNC04G20500.1"/>
    </source>
</evidence>
<evidence type="ECO:0000313" key="7">
    <source>
        <dbReference type="Proteomes" id="UP000026962"/>
    </source>
</evidence>
<dbReference type="Pfam" id="PF01535">
    <property type="entry name" value="PPR"/>
    <property type="match status" value="2"/>
</dbReference>
<dbReference type="NCBIfam" id="TIGR00756">
    <property type="entry name" value="PPR"/>
    <property type="match status" value="5"/>
</dbReference>
<evidence type="ECO:0000256" key="5">
    <source>
        <dbReference type="SAM" id="MobiDB-lite"/>
    </source>
</evidence>
<evidence type="ECO:0000256" key="1">
    <source>
        <dbReference type="ARBA" id="ARBA00007626"/>
    </source>
</evidence>
<accession>A0A0E0KUC8</accession>
<organism evidence="6">
    <name type="scientific">Oryza punctata</name>
    <name type="common">Red rice</name>
    <dbReference type="NCBI Taxonomy" id="4537"/>
    <lineage>
        <taxon>Eukaryota</taxon>
        <taxon>Viridiplantae</taxon>
        <taxon>Streptophyta</taxon>
        <taxon>Embryophyta</taxon>
        <taxon>Tracheophyta</taxon>
        <taxon>Spermatophyta</taxon>
        <taxon>Magnoliopsida</taxon>
        <taxon>Liliopsida</taxon>
        <taxon>Poales</taxon>
        <taxon>Poaceae</taxon>
        <taxon>BOP clade</taxon>
        <taxon>Oryzoideae</taxon>
        <taxon>Oryzeae</taxon>
        <taxon>Oryzinae</taxon>
        <taxon>Oryza</taxon>
    </lineage>
</organism>
<feature type="repeat" description="PPR" evidence="4">
    <location>
        <begin position="473"/>
        <end position="507"/>
    </location>
</feature>
<dbReference type="EnsemblPlants" id="OPUNC04G20500.1">
    <property type="protein sequence ID" value="OPUNC04G20500.1"/>
    <property type="gene ID" value="OPUNC04G20500"/>
</dbReference>
<keyword evidence="3" id="KW-0809">Transit peptide</keyword>
<feature type="region of interest" description="Disordered" evidence="5">
    <location>
        <begin position="1"/>
        <end position="23"/>
    </location>
</feature>
<evidence type="ECO:0000256" key="3">
    <source>
        <dbReference type="ARBA" id="ARBA00022946"/>
    </source>
</evidence>
<dbReference type="InterPro" id="IPR002885">
    <property type="entry name" value="PPR_rpt"/>
</dbReference>
<dbReference type="PANTHER" id="PTHR47941">
    <property type="entry name" value="PENTATRICOPEPTIDE REPEAT-CONTAINING PROTEIN 3, MITOCHONDRIAL"/>
    <property type="match status" value="1"/>
</dbReference>
<dbReference type="OMA" id="EKGFDKC"/>
<feature type="repeat" description="PPR" evidence="4">
    <location>
        <begin position="438"/>
        <end position="472"/>
    </location>
</feature>
<dbReference type="HOGENOM" id="CLU_031331_0_0_1"/>
<keyword evidence="7" id="KW-1185">Reference proteome</keyword>
<dbReference type="PROSITE" id="PS51375">
    <property type="entry name" value="PPR"/>
    <property type="match status" value="5"/>
</dbReference>
<dbReference type="InterPro" id="IPR011990">
    <property type="entry name" value="TPR-like_helical_dom_sf"/>
</dbReference>
<dbReference type="Gramene" id="OPUNC04G20500.1">
    <property type="protein sequence ID" value="OPUNC04G20500.1"/>
    <property type="gene ID" value="OPUNC04G20500"/>
</dbReference>
<dbReference type="Proteomes" id="UP000026962">
    <property type="component" value="Chromosome 4"/>
</dbReference>
<sequence length="699" mass="78456">MAKCYSEWPPLPPLHPPRRTPSQTSLWTIRRQLASFVLHCSRSCASPLLEPKNLPDGFHAVSASTPAPVPVPVPVSPLPDAPKLGISNKFIRGLCSDRQTEQLAFECYRRALHQPEFLPDKKTMNALTVQLLRAKQWSSLEFLVEDFRAYGVIPERRTCARLVASCIKARKFGLADMVLGVLEGKRGAPAAVAFSSAMQAYNKLHMHRSTLLVYERMRAARLSRDADAYRAVMAACGALGKPEMVASLLKQYKSHKWYPSESCVETYTIVCDALGRAGKASDALKCLREMEADGIEPNATIYSSTIRSLADAHESSAAEDLYNEAWTKGMLGDPDMFLKVIVMHIEAGRVEKTMGVAKDMRETGLRVTDCILSTIVNGFVKRRGLKPAIRAYDKLVALGCDPGQVTYASVINVYCQLGRSDRAESVFSEMIDRGFDKCVVAYGNMISMYGKISRASDAMRLLAVMKKKRCEPNVWVYNSLLDMHGRLGNSRQSEKIWKEMMRRKIQPDRISYTAIINAFNRSGELDQCMDLYQEFRETGGKVDKALAGLMVGVFSKCSRFNELIELLKDMQGTKLDRRLYLTVLRSLRDAGLESVQPYSYCEMGRDQQEQIRANHLQTLTFSLHLSSPPHHDALNPMTPRPRLPVGGEGSEAQITNLEIFTYPMGQRNIVHFTTFPWSFPLQNCNYNRVTYCCFMTPGA</sequence>
<feature type="repeat" description="PPR" evidence="4">
    <location>
        <begin position="263"/>
        <end position="297"/>
    </location>
</feature>
<dbReference type="SUPFAM" id="SSF48452">
    <property type="entry name" value="TPR-like"/>
    <property type="match status" value="1"/>
</dbReference>
<evidence type="ECO:0008006" key="8">
    <source>
        <dbReference type="Google" id="ProtNLM"/>
    </source>
</evidence>
<protein>
    <recommendedName>
        <fullName evidence="8">Pentacotripeptide-repeat region of PRORP domain-containing protein</fullName>
    </recommendedName>
</protein>
<feature type="repeat" description="PPR" evidence="4">
    <location>
        <begin position="508"/>
        <end position="542"/>
    </location>
</feature>
<proteinExistence type="inferred from homology"/>
<dbReference type="Pfam" id="PF12854">
    <property type="entry name" value="PPR_1"/>
    <property type="match status" value="1"/>
</dbReference>
<dbReference type="eggNOG" id="KOG4197">
    <property type="taxonomic scope" value="Eukaryota"/>
</dbReference>
<evidence type="ECO:0000256" key="2">
    <source>
        <dbReference type="ARBA" id="ARBA00022737"/>
    </source>
</evidence>